<proteinExistence type="inferred from homology"/>
<dbReference type="Gene3D" id="3.30.1200.10">
    <property type="entry name" value="YggU-like"/>
    <property type="match status" value="1"/>
</dbReference>
<comment type="caution">
    <text evidence="2">The sequence shown here is derived from an EMBL/GenBank/DDBJ whole genome shotgun (WGS) entry which is preliminary data.</text>
</comment>
<dbReference type="InterPro" id="IPR036591">
    <property type="entry name" value="YggU-like_sf"/>
</dbReference>
<dbReference type="Pfam" id="PF02594">
    <property type="entry name" value="DUF167"/>
    <property type="match status" value="1"/>
</dbReference>
<evidence type="ECO:0000313" key="3">
    <source>
        <dbReference type="Proteomes" id="UP000034799"/>
    </source>
</evidence>
<dbReference type="SUPFAM" id="SSF69786">
    <property type="entry name" value="YggU-like"/>
    <property type="match status" value="1"/>
</dbReference>
<accession>A0A0G0Q5X0</accession>
<evidence type="ECO:0000313" key="2">
    <source>
        <dbReference type="EMBL" id="KKR05810.1"/>
    </source>
</evidence>
<sequence length="79" mass="9018">MFIDIIVKTKQKEANIEKLETGGYKVSVKALPTKNKANLELIDLISNYFNVTKSQVKIKSGKYSSQKKVYIDDQIRIPI</sequence>
<protein>
    <submittedName>
        <fullName evidence="2">Uncharacterized protein</fullName>
    </submittedName>
</protein>
<dbReference type="NCBIfam" id="TIGR00251">
    <property type="entry name" value="DUF167 family protein"/>
    <property type="match status" value="1"/>
</dbReference>
<gene>
    <name evidence="2" type="ORF">UT34_C0002G0317</name>
</gene>
<dbReference type="Proteomes" id="UP000034799">
    <property type="component" value="Unassembled WGS sequence"/>
</dbReference>
<dbReference type="SMART" id="SM01152">
    <property type="entry name" value="DUF167"/>
    <property type="match status" value="1"/>
</dbReference>
<reference evidence="2 3" key="1">
    <citation type="journal article" date="2015" name="Nature">
        <title>rRNA introns, odd ribosomes, and small enigmatic genomes across a large radiation of phyla.</title>
        <authorList>
            <person name="Brown C.T."/>
            <person name="Hug L.A."/>
            <person name="Thomas B.C."/>
            <person name="Sharon I."/>
            <person name="Castelle C.J."/>
            <person name="Singh A."/>
            <person name="Wilkins M.J."/>
            <person name="Williams K.H."/>
            <person name="Banfield J.F."/>
        </authorList>
    </citation>
    <scope>NUCLEOTIDE SEQUENCE [LARGE SCALE GENOMIC DNA]</scope>
</reference>
<organism evidence="2 3">
    <name type="scientific">candidate division WS6 bacterium GW2011_GWF2_39_15</name>
    <dbReference type="NCBI Taxonomy" id="1619100"/>
    <lineage>
        <taxon>Bacteria</taxon>
        <taxon>Candidatus Dojkabacteria</taxon>
    </lineage>
</organism>
<dbReference type="AlphaFoldDB" id="A0A0G0Q5X0"/>
<evidence type="ECO:0000256" key="1">
    <source>
        <dbReference type="ARBA" id="ARBA00010364"/>
    </source>
</evidence>
<comment type="similarity">
    <text evidence="1">Belongs to the UPF0235 family.</text>
</comment>
<name>A0A0G0Q5X0_9BACT</name>
<dbReference type="STRING" id="1619100.UT34_C0002G0317"/>
<dbReference type="InterPro" id="IPR003746">
    <property type="entry name" value="DUF167"/>
</dbReference>
<dbReference type="EMBL" id="LBWK01000002">
    <property type="protein sequence ID" value="KKR05810.1"/>
    <property type="molecule type" value="Genomic_DNA"/>
</dbReference>